<sequence>MRTVLTSCWAAGSLSFGEIVTRRNRCDNKSVSQRVAPSVTLRNRPARNTKPTIKQSRLIENHRSVSRSLALSLASATQKGKIDDWS</sequence>
<dbReference type="AlphaFoldDB" id="A0A2M4CAD2"/>
<protein>
    <submittedName>
        <fullName evidence="1">Putative secreted protein</fullName>
    </submittedName>
</protein>
<organism evidence="1">
    <name type="scientific">Anopheles marajoara</name>
    <dbReference type="NCBI Taxonomy" id="58244"/>
    <lineage>
        <taxon>Eukaryota</taxon>
        <taxon>Metazoa</taxon>
        <taxon>Ecdysozoa</taxon>
        <taxon>Arthropoda</taxon>
        <taxon>Hexapoda</taxon>
        <taxon>Insecta</taxon>
        <taxon>Pterygota</taxon>
        <taxon>Neoptera</taxon>
        <taxon>Endopterygota</taxon>
        <taxon>Diptera</taxon>
        <taxon>Nematocera</taxon>
        <taxon>Culicoidea</taxon>
        <taxon>Culicidae</taxon>
        <taxon>Anophelinae</taxon>
        <taxon>Anopheles</taxon>
    </lineage>
</organism>
<reference evidence="1" key="1">
    <citation type="submission" date="2018-01" db="EMBL/GenBank/DDBJ databases">
        <title>An insight into the sialome of Amazonian anophelines.</title>
        <authorList>
            <person name="Ribeiro J.M."/>
            <person name="Scarpassa V."/>
            <person name="Calvo E."/>
        </authorList>
    </citation>
    <scope>NUCLEOTIDE SEQUENCE</scope>
    <source>
        <tissue evidence="1">Salivary glands</tissue>
    </source>
</reference>
<proteinExistence type="predicted"/>
<dbReference type="EMBL" id="GGFJ01013171">
    <property type="protein sequence ID" value="MBW62312.1"/>
    <property type="molecule type" value="Transcribed_RNA"/>
</dbReference>
<name>A0A2M4CAD2_9DIPT</name>
<evidence type="ECO:0000313" key="1">
    <source>
        <dbReference type="EMBL" id="MBW62312.1"/>
    </source>
</evidence>
<accession>A0A2M4CAD2</accession>